<keyword evidence="2" id="KW-0378">Hydrolase</keyword>
<feature type="compositionally biased region" description="Polar residues" evidence="3">
    <location>
        <begin position="487"/>
        <end position="498"/>
    </location>
</feature>
<comment type="similarity">
    <text evidence="1">Belongs to the peptidase A1 family.</text>
</comment>
<protein>
    <recommendedName>
        <fullName evidence="5">Peptidase A1 domain-containing protein</fullName>
    </recommendedName>
</protein>
<dbReference type="GO" id="GO:0006508">
    <property type="term" value="P:proteolysis"/>
    <property type="evidence" value="ECO:0007669"/>
    <property type="project" value="InterPro"/>
</dbReference>
<dbReference type="EMBL" id="BPWL01000009">
    <property type="protein sequence ID" value="GJJ14233.1"/>
    <property type="molecule type" value="Genomic_DNA"/>
</dbReference>
<name>A0AAV5ANJ3_9AGAM</name>
<dbReference type="Proteomes" id="UP001050691">
    <property type="component" value="Unassembled WGS sequence"/>
</dbReference>
<feature type="region of interest" description="Disordered" evidence="3">
    <location>
        <begin position="35"/>
        <end position="64"/>
    </location>
</feature>
<evidence type="ECO:0000256" key="4">
    <source>
        <dbReference type="SAM" id="SignalP"/>
    </source>
</evidence>
<dbReference type="InterPro" id="IPR001969">
    <property type="entry name" value="Aspartic_peptidase_AS"/>
</dbReference>
<dbReference type="InterPro" id="IPR021109">
    <property type="entry name" value="Peptidase_aspartic_dom_sf"/>
</dbReference>
<dbReference type="PROSITE" id="PS00141">
    <property type="entry name" value="ASP_PROTEASE"/>
    <property type="match status" value="1"/>
</dbReference>
<evidence type="ECO:0000256" key="2">
    <source>
        <dbReference type="ARBA" id="ARBA00022750"/>
    </source>
</evidence>
<dbReference type="Pfam" id="PF00026">
    <property type="entry name" value="Asp"/>
    <property type="match status" value="2"/>
</dbReference>
<feature type="region of interest" description="Disordered" evidence="3">
    <location>
        <begin position="487"/>
        <end position="524"/>
    </location>
</feature>
<evidence type="ECO:0000259" key="5">
    <source>
        <dbReference type="PROSITE" id="PS51767"/>
    </source>
</evidence>
<dbReference type="SUPFAM" id="SSF50630">
    <property type="entry name" value="Acid proteases"/>
    <property type="match status" value="1"/>
</dbReference>
<keyword evidence="2" id="KW-0645">Protease</keyword>
<dbReference type="PANTHER" id="PTHR47966">
    <property type="entry name" value="BETA-SITE APP-CLEAVING ENZYME, ISOFORM A-RELATED"/>
    <property type="match status" value="1"/>
</dbReference>
<feature type="compositionally biased region" description="Low complexity" evidence="3">
    <location>
        <begin position="499"/>
        <end position="521"/>
    </location>
</feature>
<dbReference type="InterPro" id="IPR034164">
    <property type="entry name" value="Pepsin-like_dom"/>
</dbReference>
<feature type="chain" id="PRO_5043853827" description="Peptidase A1 domain-containing protein" evidence="4">
    <location>
        <begin position="26"/>
        <end position="561"/>
    </location>
</feature>
<evidence type="ECO:0000313" key="6">
    <source>
        <dbReference type="EMBL" id="GJJ14233.1"/>
    </source>
</evidence>
<proteinExistence type="inferred from homology"/>
<dbReference type="InterPro" id="IPR033121">
    <property type="entry name" value="PEPTIDASE_A1"/>
</dbReference>
<reference evidence="6" key="1">
    <citation type="submission" date="2021-10" db="EMBL/GenBank/DDBJ databases">
        <title>De novo Genome Assembly of Clathrus columnatus (Basidiomycota, Fungi) Using Illumina and Nanopore Sequence Data.</title>
        <authorList>
            <person name="Ogiso-Tanaka E."/>
            <person name="Itagaki H."/>
            <person name="Hosoya T."/>
            <person name="Hosaka K."/>
        </authorList>
    </citation>
    <scope>NUCLEOTIDE SEQUENCE</scope>
    <source>
        <strain evidence="6">MO-923</strain>
    </source>
</reference>
<dbReference type="AlphaFoldDB" id="A0AAV5ANJ3"/>
<dbReference type="Gene3D" id="2.40.70.10">
    <property type="entry name" value="Acid Proteases"/>
    <property type="match status" value="2"/>
</dbReference>
<keyword evidence="4" id="KW-0732">Signal</keyword>
<sequence>MTANFVNLTTFLYLACLLVIPPAVALPQLVSRSKQNSGTHHLPLKRHTRSAGLSRREGSSTSASLGDDQDILYSVQLLAGDSAVSIVLDTGSSDLWIASEACQQPACNNGLPLYSGTTFKSDDVPVRFFFGDSVSGTHAFGTIGTDTVTIGGIEVTGQKLGSINDTNTSVLQFNAVGLLGLGFPLGRQVHFVIILLDLFTDQFPQDTPIPNRLLPPTNQSQNQDFPAQSLDDALSSFATNGPLVSRLSQNGLESPQFTLQLQRESVDVGGNEGLLSLGELPSGVSNDSLTWVPVRLYTAEEGGIPSDTENYPLHWEIELDDVFIDGQPLPRSNLSTGPITALVDSGGSLIRTPADVFTSLNTILTGTPTRVVFDCHTPHTLAFKIGGKMFPVDPRDFVRQAVSGNIDLCSPEVVSTDPPQTGVVSSFYLGNLTHPSVDPPRIGLLSTVPSNADDLYNKAIATAEQNGNIFPGFIIDPPAPSAAFTTVDPSKPTPNVQLNSENVSPTSSSSVSPSLSSSASPAKDKSAANSLFAQVLLSNPLKDHDDVHERRGTVWQEEVQV</sequence>
<feature type="region of interest" description="Disordered" evidence="3">
    <location>
        <begin position="539"/>
        <end position="561"/>
    </location>
</feature>
<evidence type="ECO:0000256" key="3">
    <source>
        <dbReference type="SAM" id="MobiDB-lite"/>
    </source>
</evidence>
<feature type="signal peptide" evidence="4">
    <location>
        <begin position="1"/>
        <end position="25"/>
    </location>
</feature>
<evidence type="ECO:0000313" key="7">
    <source>
        <dbReference type="Proteomes" id="UP001050691"/>
    </source>
</evidence>
<organism evidence="6 7">
    <name type="scientific">Clathrus columnatus</name>
    <dbReference type="NCBI Taxonomy" id="1419009"/>
    <lineage>
        <taxon>Eukaryota</taxon>
        <taxon>Fungi</taxon>
        <taxon>Dikarya</taxon>
        <taxon>Basidiomycota</taxon>
        <taxon>Agaricomycotina</taxon>
        <taxon>Agaricomycetes</taxon>
        <taxon>Phallomycetidae</taxon>
        <taxon>Phallales</taxon>
        <taxon>Clathraceae</taxon>
        <taxon>Clathrus</taxon>
    </lineage>
</organism>
<keyword evidence="7" id="KW-1185">Reference proteome</keyword>
<dbReference type="GO" id="GO:0004190">
    <property type="term" value="F:aspartic-type endopeptidase activity"/>
    <property type="evidence" value="ECO:0007669"/>
    <property type="project" value="UniProtKB-KW"/>
</dbReference>
<feature type="compositionally biased region" description="Basic and acidic residues" evidence="3">
    <location>
        <begin position="541"/>
        <end position="552"/>
    </location>
</feature>
<dbReference type="PANTHER" id="PTHR47966:SF51">
    <property type="entry name" value="BETA-SITE APP-CLEAVING ENZYME, ISOFORM A-RELATED"/>
    <property type="match status" value="1"/>
</dbReference>
<feature type="domain" description="Peptidase A1" evidence="5">
    <location>
        <begin position="73"/>
        <end position="445"/>
    </location>
</feature>
<evidence type="ECO:0000256" key="1">
    <source>
        <dbReference type="ARBA" id="ARBA00007447"/>
    </source>
</evidence>
<dbReference type="CDD" id="cd05471">
    <property type="entry name" value="pepsin_like"/>
    <property type="match status" value="1"/>
</dbReference>
<comment type="caution">
    <text evidence="6">The sequence shown here is derived from an EMBL/GenBank/DDBJ whole genome shotgun (WGS) entry which is preliminary data.</text>
</comment>
<keyword evidence="2" id="KW-0064">Aspartyl protease</keyword>
<accession>A0AAV5ANJ3</accession>
<gene>
    <name evidence="6" type="ORF">Clacol_008496</name>
</gene>
<dbReference type="InterPro" id="IPR001461">
    <property type="entry name" value="Aspartic_peptidase_A1"/>
</dbReference>
<dbReference type="PROSITE" id="PS51767">
    <property type="entry name" value="PEPTIDASE_A1"/>
    <property type="match status" value="1"/>
</dbReference>